<dbReference type="AlphaFoldDB" id="A0AAD5SW27"/>
<keyword evidence="8" id="KW-1133">Transmembrane helix</keyword>
<evidence type="ECO:0000256" key="3">
    <source>
        <dbReference type="ARBA" id="ARBA00008715"/>
    </source>
</evidence>
<keyword evidence="6" id="KW-0812">Transmembrane</keyword>
<dbReference type="PANTHER" id="PTHR12413:SF1">
    <property type="entry name" value="DOLICHYL PYROPHOSPHATE MAN9GLCNAC2 ALPHA-1,3-GLUCOSYLTRANSFERASE"/>
    <property type="match status" value="1"/>
</dbReference>
<keyword evidence="7 10" id="KW-0256">Endoplasmic reticulum</keyword>
<evidence type="ECO:0000256" key="6">
    <source>
        <dbReference type="ARBA" id="ARBA00022692"/>
    </source>
</evidence>
<evidence type="ECO:0000256" key="4">
    <source>
        <dbReference type="ARBA" id="ARBA00022676"/>
    </source>
</evidence>
<dbReference type="GO" id="GO:0005789">
    <property type="term" value="C:endoplasmic reticulum membrane"/>
    <property type="evidence" value="ECO:0007669"/>
    <property type="project" value="UniProtKB-SubCell"/>
</dbReference>
<comment type="caution">
    <text evidence="12">The sequence shown here is derived from an EMBL/GenBank/DDBJ whole genome shotgun (WGS) entry which is preliminary data.</text>
</comment>
<keyword evidence="4 10" id="KW-0328">Glycosyltransferase</keyword>
<evidence type="ECO:0000256" key="9">
    <source>
        <dbReference type="ARBA" id="ARBA00023136"/>
    </source>
</evidence>
<dbReference type="Proteomes" id="UP001211907">
    <property type="component" value="Unassembled WGS sequence"/>
</dbReference>
<dbReference type="Pfam" id="PF03155">
    <property type="entry name" value="Alg6_Alg8"/>
    <property type="match status" value="1"/>
</dbReference>
<dbReference type="EC" id="2.4.1.-" evidence="10"/>
<evidence type="ECO:0000256" key="11">
    <source>
        <dbReference type="SAM" id="MobiDB-lite"/>
    </source>
</evidence>
<protein>
    <recommendedName>
        <fullName evidence="10">Alpha-1,3-glucosyltransferase</fullName>
        <ecNumber evidence="10">2.4.1.-</ecNumber>
    </recommendedName>
</protein>
<keyword evidence="9" id="KW-0472">Membrane</keyword>
<sequence>MSKKKDRTANKDNSSSRAETPQKDKNARINTSADIDSSTAAHGFFSLLQETGGKHIALPVVLLVALLLRWTVSLWSYSGRGASPLYGDLEAQRHWLEITTHLPSSRWYRYDLQYWGLDYPPLTAYHSHLFGIIANYFNPDWVALDASRGNEDPRLILFMRYSAILTDLVINMSAESLNVQNTLLFLALIQPGLILIDHGTY</sequence>
<evidence type="ECO:0000256" key="8">
    <source>
        <dbReference type="ARBA" id="ARBA00022989"/>
    </source>
</evidence>
<evidence type="ECO:0000313" key="13">
    <source>
        <dbReference type="Proteomes" id="UP001211907"/>
    </source>
</evidence>
<name>A0AAD5SW27_9FUNG</name>
<comment type="pathway">
    <text evidence="2 10">Protein modification; protein glycosylation.</text>
</comment>
<evidence type="ECO:0000256" key="10">
    <source>
        <dbReference type="RuleBase" id="RU363110"/>
    </source>
</evidence>
<evidence type="ECO:0000256" key="1">
    <source>
        <dbReference type="ARBA" id="ARBA00004477"/>
    </source>
</evidence>
<accession>A0AAD5SW27</accession>
<dbReference type="EMBL" id="JADGJH010002106">
    <property type="protein sequence ID" value="KAJ3103407.1"/>
    <property type="molecule type" value="Genomic_DNA"/>
</dbReference>
<evidence type="ECO:0000256" key="5">
    <source>
        <dbReference type="ARBA" id="ARBA00022679"/>
    </source>
</evidence>
<dbReference type="GO" id="GO:0042281">
    <property type="term" value="F:dolichyl pyrophosphate Man9GlcNAc2 alpha-1,3-glucosyltransferase activity"/>
    <property type="evidence" value="ECO:0007669"/>
    <property type="project" value="TreeGrafter"/>
</dbReference>
<feature type="region of interest" description="Disordered" evidence="11">
    <location>
        <begin position="1"/>
        <end position="31"/>
    </location>
</feature>
<evidence type="ECO:0000256" key="7">
    <source>
        <dbReference type="ARBA" id="ARBA00022824"/>
    </source>
</evidence>
<organism evidence="12 13">
    <name type="scientific">Physocladia obscura</name>
    <dbReference type="NCBI Taxonomy" id="109957"/>
    <lineage>
        <taxon>Eukaryota</taxon>
        <taxon>Fungi</taxon>
        <taxon>Fungi incertae sedis</taxon>
        <taxon>Chytridiomycota</taxon>
        <taxon>Chytridiomycota incertae sedis</taxon>
        <taxon>Chytridiomycetes</taxon>
        <taxon>Chytridiales</taxon>
        <taxon>Chytriomycetaceae</taxon>
        <taxon>Physocladia</taxon>
    </lineage>
</organism>
<evidence type="ECO:0000256" key="2">
    <source>
        <dbReference type="ARBA" id="ARBA00004922"/>
    </source>
</evidence>
<proteinExistence type="inferred from homology"/>
<keyword evidence="5 10" id="KW-0808">Transferase</keyword>
<evidence type="ECO:0000313" key="12">
    <source>
        <dbReference type="EMBL" id="KAJ3103407.1"/>
    </source>
</evidence>
<keyword evidence="13" id="KW-1185">Reference proteome</keyword>
<dbReference type="PANTHER" id="PTHR12413">
    <property type="entry name" value="DOLICHYL GLYCOSYLTRANSFERASE"/>
    <property type="match status" value="1"/>
</dbReference>
<reference evidence="12" key="1">
    <citation type="submission" date="2020-05" db="EMBL/GenBank/DDBJ databases">
        <title>Phylogenomic resolution of chytrid fungi.</title>
        <authorList>
            <person name="Stajich J.E."/>
            <person name="Amses K."/>
            <person name="Simmons R."/>
            <person name="Seto K."/>
            <person name="Myers J."/>
            <person name="Bonds A."/>
            <person name="Quandt C.A."/>
            <person name="Barry K."/>
            <person name="Liu P."/>
            <person name="Grigoriev I."/>
            <person name="Longcore J.E."/>
            <person name="James T.Y."/>
        </authorList>
    </citation>
    <scope>NUCLEOTIDE SEQUENCE</scope>
    <source>
        <strain evidence="12">JEL0513</strain>
    </source>
</reference>
<comment type="subcellular location">
    <subcellularLocation>
        <location evidence="1 10">Endoplasmic reticulum membrane</location>
        <topology evidence="1 10">Multi-pass membrane protein</topology>
    </subcellularLocation>
</comment>
<gene>
    <name evidence="12" type="primary">ALG6_1</name>
    <name evidence="12" type="ORF">HK100_004205</name>
</gene>
<comment type="similarity">
    <text evidence="3 10">Belongs to the ALG6/ALG8 glucosyltransferase family.</text>
</comment>
<dbReference type="InterPro" id="IPR004856">
    <property type="entry name" value="Glyco_trans_ALG6/ALG8"/>
</dbReference>